<sequence length="183" mass="20060">MASRFTSASVPAFEFNSKYYRGGAYCRIEQVGQRLGRSPEQWLVDGGFPAHEQIDAVADKTEVYAPVPEPRAKQDAQGHEVAQDQHQPKPDDSEAVAQWRVRMASPEAREIYKQRAATAECVNAQARNRGLLRMPVRGVPKVPKVRSVVGLFVLAHNLLRTAALAPQLIGWGTDPSAMAAQAA</sequence>
<accession>T1CH51</accession>
<organism evidence="3">
    <name type="scientific">mine drainage metagenome</name>
    <dbReference type="NCBI Taxonomy" id="410659"/>
    <lineage>
        <taxon>unclassified sequences</taxon>
        <taxon>metagenomes</taxon>
        <taxon>ecological metagenomes</taxon>
    </lineage>
</organism>
<feature type="domain" description="Transposase DDE" evidence="2">
    <location>
        <begin position="85"/>
        <end position="160"/>
    </location>
</feature>
<name>T1CH51_9ZZZZ</name>
<reference evidence="3" key="2">
    <citation type="journal article" date="2014" name="ISME J.">
        <title>Microbial stratification in low pH oxic and suboxic macroscopic growths along an acid mine drainage.</title>
        <authorList>
            <person name="Mendez-Garcia C."/>
            <person name="Mesa V."/>
            <person name="Sprenger R.R."/>
            <person name="Richter M."/>
            <person name="Diez M.S."/>
            <person name="Solano J."/>
            <person name="Bargiela R."/>
            <person name="Golyshina O.V."/>
            <person name="Manteca A."/>
            <person name="Ramos J.L."/>
            <person name="Gallego J.R."/>
            <person name="Llorente I."/>
            <person name="Martins Dos Santos V.A."/>
            <person name="Jensen O.N."/>
            <person name="Pelaez A.I."/>
            <person name="Sanchez J."/>
            <person name="Ferrer M."/>
        </authorList>
    </citation>
    <scope>NUCLEOTIDE SEQUENCE</scope>
</reference>
<feature type="region of interest" description="Disordered" evidence="1">
    <location>
        <begin position="71"/>
        <end position="94"/>
    </location>
</feature>
<dbReference type="Pfam" id="PF13751">
    <property type="entry name" value="DDE_Tnp_1_6"/>
    <property type="match status" value="1"/>
</dbReference>
<reference evidence="3" key="1">
    <citation type="submission" date="2013-08" db="EMBL/GenBank/DDBJ databases">
        <authorList>
            <person name="Mendez C."/>
            <person name="Richter M."/>
            <person name="Ferrer M."/>
            <person name="Sanchez J."/>
        </authorList>
    </citation>
    <scope>NUCLEOTIDE SEQUENCE</scope>
</reference>
<evidence type="ECO:0000259" key="2">
    <source>
        <dbReference type="Pfam" id="PF13751"/>
    </source>
</evidence>
<dbReference type="InterPro" id="IPR025668">
    <property type="entry name" value="Tnp_DDE_dom"/>
</dbReference>
<proteinExistence type="predicted"/>
<evidence type="ECO:0000313" key="3">
    <source>
        <dbReference type="EMBL" id="EQD66505.1"/>
    </source>
</evidence>
<gene>
    <name evidence="3" type="ORF">B1A_08125</name>
</gene>
<feature type="compositionally biased region" description="Basic and acidic residues" evidence="1">
    <location>
        <begin position="71"/>
        <end position="92"/>
    </location>
</feature>
<protein>
    <submittedName>
        <fullName evidence="3">Transposase, IS4 family protein</fullName>
    </submittedName>
</protein>
<evidence type="ECO:0000256" key="1">
    <source>
        <dbReference type="SAM" id="MobiDB-lite"/>
    </source>
</evidence>
<comment type="caution">
    <text evidence="3">The sequence shown here is derived from an EMBL/GenBank/DDBJ whole genome shotgun (WGS) entry which is preliminary data.</text>
</comment>
<dbReference type="EMBL" id="AUZX01005814">
    <property type="protein sequence ID" value="EQD66505.1"/>
    <property type="molecule type" value="Genomic_DNA"/>
</dbReference>
<dbReference type="AlphaFoldDB" id="T1CH51"/>